<feature type="compositionally biased region" description="Polar residues" evidence="1">
    <location>
        <begin position="236"/>
        <end position="245"/>
    </location>
</feature>
<feature type="compositionally biased region" description="Basic residues" evidence="1">
    <location>
        <begin position="802"/>
        <end position="820"/>
    </location>
</feature>
<accession>A0ABP0HI59</accession>
<protein>
    <submittedName>
        <fullName evidence="2">Uncharacterized protein</fullName>
    </submittedName>
</protein>
<evidence type="ECO:0000313" key="3">
    <source>
        <dbReference type="Proteomes" id="UP001642464"/>
    </source>
</evidence>
<dbReference type="SUPFAM" id="SSF49899">
    <property type="entry name" value="Concanavalin A-like lectins/glucanases"/>
    <property type="match status" value="1"/>
</dbReference>
<gene>
    <name evidence="2" type="ORF">SCF082_LOCUS2018</name>
</gene>
<dbReference type="Proteomes" id="UP001642464">
    <property type="component" value="Unassembled WGS sequence"/>
</dbReference>
<name>A0ABP0HI59_9DINO</name>
<dbReference type="Gene3D" id="2.60.120.200">
    <property type="match status" value="1"/>
</dbReference>
<proteinExistence type="predicted"/>
<keyword evidence="3" id="KW-1185">Reference proteome</keyword>
<dbReference type="EMBL" id="CAXAMM010001002">
    <property type="protein sequence ID" value="CAK8989909.1"/>
    <property type="molecule type" value="Genomic_DNA"/>
</dbReference>
<feature type="region of interest" description="Disordered" evidence="1">
    <location>
        <begin position="229"/>
        <end position="248"/>
    </location>
</feature>
<dbReference type="InterPro" id="IPR013320">
    <property type="entry name" value="ConA-like_dom_sf"/>
</dbReference>
<sequence length="906" mass="101521">MVLELFSGSSMLTQVAAELPGWGAYQPVDVILGAENDMAVKENRDRVKNMVMTLKPDLVVITPPCGPWCAWQRIRQDWDTLDEVRRKQLPFWKLGREVWDIQDSEGRLCLTEQPDGSEALETKYMIQRPTVYRVVVDQCVFGLKDPVSHKLYRKTTDLDVNKQSFAVGLAGVPRCSHQPREHEQIRGSIHLDGATVSRSTVAARWTKEFATYILQAAQKSLAAEALREQDPLEGDQTPTDGQPRQGSYPMELWGAYPVEAEPLLLARLTLEVQRFGRSSQAVRTRFGAVDEWGTRKFFQPMKGLQDPAWMPRIWTEGGSWHRLPVSMSCIELLDTSHVRLRDAPSEEDAQDLPRTCRRWWPDFQRPPVGAQLRREVRAAIRRQPERNNFAMWQMNFPATLPNGQRNPVCALGECGDPSCPTYRPKRPEVRQAVEQTILEKCQAHFRAGALKTYASIGCGLLGQDWIVLEQLRELGQLPKRAIFVELRTARPVITGEGAMFPRGGAGGGLNLRQTGFIGELGPEFAFSALLQFESECCGGLIFDFSNGSSDRIFAQLHTKPGALVFGAEGHSFVVEECWEANGQAHSYLFTVSAVGIYNVYRDGEIIARSYGPAPRCCRRQALYVGGRMGGGTAFKGRIQKIKVWDQEVDPMATDLAYSHEVDNAHQTIAQWYKNEMDIYSFGSLAGYAAACEKDRRFAADLLVKIDVHDELDGYDDFVCKALAPDGLALTFGGPGKSWRRSGTGWLPVDMKCEILDTAEEKVLVPWAFMGAFPGHADETPSLAFAARAGGARVTEHGPSGRRGPKQRRPRYTGRKSRQSRQSRERSRACSEPRKPPKQTERWYSMADDAESLENLAKRLFPRPTAIEDLLDEVDLDAAADHSLLSQLDALENEDDDELPGLVLYNQ</sequence>
<comment type="caution">
    <text evidence="2">The sequence shown here is derived from an EMBL/GenBank/DDBJ whole genome shotgun (WGS) entry which is preliminary data.</text>
</comment>
<feature type="compositionally biased region" description="Basic and acidic residues" evidence="1">
    <location>
        <begin position="821"/>
        <end position="840"/>
    </location>
</feature>
<feature type="region of interest" description="Disordered" evidence="1">
    <location>
        <begin position="788"/>
        <end position="843"/>
    </location>
</feature>
<reference evidence="2 3" key="1">
    <citation type="submission" date="2024-02" db="EMBL/GenBank/DDBJ databases">
        <authorList>
            <person name="Chen Y."/>
            <person name="Shah S."/>
            <person name="Dougan E. K."/>
            <person name="Thang M."/>
            <person name="Chan C."/>
        </authorList>
    </citation>
    <scope>NUCLEOTIDE SEQUENCE [LARGE SCALE GENOMIC DNA]</scope>
</reference>
<evidence type="ECO:0000256" key="1">
    <source>
        <dbReference type="SAM" id="MobiDB-lite"/>
    </source>
</evidence>
<evidence type="ECO:0000313" key="2">
    <source>
        <dbReference type="EMBL" id="CAK8989909.1"/>
    </source>
</evidence>
<organism evidence="2 3">
    <name type="scientific">Durusdinium trenchii</name>
    <dbReference type="NCBI Taxonomy" id="1381693"/>
    <lineage>
        <taxon>Eukaryota</taxon>
        <taxon>Sar</taxon>
        <taxon>Alveolata</taxon>
        <taxon>Dinophyceae</taxon>
        <taxon>Suessiales</taxon>
        <taxon>Symbiodiniaceae</taxon>
        <taxon>Durusdinium</taxon>
    </lineage>
</organism>